<dbReference type="EMBL" id="UGSS01000002">
    <property type="protein sequence ID" value="SUB33526.1"/>
    <property type="molecule type" value="Genomic_DNA"/>
</dbReference>
<proteinExistence type="predicted"/>
<sequence>MENLTVFIINLKTSVDRRNYMITLCQENQIDPIFIDAVYGKDLSEEYVVSVYDDAAAQQKIQRSLKRGEIGCALSHKAIYEYMLAHNIEQALVLEDDVAFEKNFEEAIALIDKFPSHWDLVLLGHYADYIGTQEVQSPTSFWDQHKLNDTFKLCRLSDYGYGTHAYLINKKGATKLLKAISPMSMPIDLYTGSGEFSNVYAMIPTPIKVVIPFESTVRNTEERVIENVRFYYLKKLIGPVGRKALKKAYLFFKALLPVKKYDN</sequence>
<evidence type="ECO:0000259" key="1">
    <source>
        <dbReference type="Pfam" id="PF01755"/>
    </source>
</evidence>
<evidence type="ECO:0000313" key="3">
    <source>
        <dbReference type="Proteomes" id="UP000254280"/>
    </source>
</evidence>
<feature type="domain" description="Glycosyl transferase family 25" evidence="1">
    <location>
        <begin position="5"/>
        <end position="190"/>
    </location>
</feature>
<evidence type="ECO:0000313" key="2">
    <source>
        <dbReference type="EMBL" id="SUB33526.1"/>
    </source>
</evidence>
<gene>
    <name evidence="2" type="primary">losA</name>
    <name evidence="2" type="ORF">NCTC10699_01147</name>
</gene>
<dbReference type="AlphaFoldDB" id="A0A379B4R6"/>
<dbReference type="OrthoDB" id="9816113at2"/>
<name>A0A379B4R6_9PAST</name>
<dbReference type="CDD" id="cd06532">
    <property type="entry name" value="Glyco_transf_25"/>
    <property type="match status" value="1"/>
</dbReference>
<accession>A0A379B4R6</accession>
<dbReference type="Pfam" id="PF01755">
    <property type="entry name" value="Glyco_transf_25"/>
    <property type="match status" value="1"/>
</dbReference>
<keyword evidence="3" id="KW-1185">Reference proteome</keyword>
<organism evidence="2 3">
    <name type="scientific">[Pasteurella] mairii</name>
    <dbReference type="NCBI Taxonomy" id="757"/>
    <lineage>
        <taxon>Bacteria</taxon>
        <taxon>Pseudomonadati</taxon>
        <taxon>Pseudomonadota</taxon>
        <taxon>Gammaproteobacteria</taxon>
        <taxon>Pasteurellales</taxon>
        <taxon>Pasteurellaceae</taxon>
    </lineage>
</organism>
<dbReference type="InterPro" id="IPR002654">
    <property type="entry name" value="Glyco_trans_25"/>
</dbReference>
<protein>
    <submittedName>
        <fullName evidence="2">Protein LosA</fullName>
    </submittedName>
</protein>
<reference evidence="2 3" key="1">
    <citation type="submission" date="2018-06" db="EMBL/GenBank/DDBJ databases">
        <authorList>
            <consortium name="Pathogen Informatics"/>
            <person name="Doyle S."/>
        </authorList>
    </citation>
    <scope>NUCLEOTIDE SEQUENCE [LARGE SCALE GENOMIC DNA]</scope>
    <source>
        <strain evidence="2 3">NCTC10699</strain>
    </source>
</reference>
<dbReference type="Proteomes" id="UP000254280">
    <property type="component" value="Unassembled WGS sequence"/>
</dbReference>